<dbReference type="Gene3D" id="3.40.50.150">
    <property type="entry name" value="Vaccinia Virus protein VP39"/>
    <property type="match status" value="1"/>
</dbReference>
<accession>A0ABQ8KJI1</accession>
<dbReference type="InterPro" id="IPR051654">
    <property type="entry name" value="Meroterpenoid_MTases"/>
</dbReference>
<dbReference type="InterPro" id="IPR029063">
    <property type="entry name" value="SAM-dependent_MTases_sf"/>
</dbReference>
<comment type="caution">
    <text evidence="5">The sequence shown here is derived from an EMBL/GenBank/DDBJ whole genome shotgun (WGS) entry which is preliminary data.</text>
</comment>
<keyword evidence="2" id="KW-0808">Transferase</keyword>
<evidence type="ECO:0000256" key="1">
    <source>
        <dbReference type="ARBA" id="ARBA00005179"/>
    </source>
</evidence>
<keyword evidence="6" id="KW-1185">Reference proteome</keyword>
<dbReference type="CDD" id="cd02440">
    <property type="entry name" value="AdoMet_MTases"/>
    <property type="match status" value="1"/>
</dbReference>
<name>A0ABQ8KJI1_9APHY</name>
<evidence type="ECO:0000256" key="4">
    <source>
        <dbReference type="ARBA" id="ARBA00038314"/>
    </source>
</evidence>
<evidence type="ECO:0000256" key="2">
    <source>
        <dbReference type="ARBA" id="ARBA00022679"/>
    </source>
</evidence>
<gene>
    <name evidence="5" type="ORF">C8Q71DRAFT_570148</name>
</gene>
<comment type="similarity">
    <text evidence="4">Belongs to the class I-like SAM-binding methyltransferase superfamily.</text>
</comment>
<dbReference type="SUPFAM" id="SSF53335">
    <property type="entry name" value="S-adenosyl-L-methionine-dependent methyltransferases"/>
    <property type="match status" value="1"/>
</dbReference>
<dbReference type="RefSeq" id="XP_047779995.1">
    <property type="nucleotide sequence ID" value="XM_047919430.1"/>
</dbReference>
<organism evidence="5 6">
    <name type="scientific">Rhodofomes roseus</name>
    <dbReference type="NCBI Taxonomy" id="34475"/>
    <lineage>
        <taxon>Eukaryota</taxon>
        <taxon>Fungi</taxon>
        <taxon>Dikarya</taxon>
        <taxon>Basidiomycota</taxon>
        <taxon>Agaricomycotina</taxon>
        <taxon>Agaricomycetes</taxon>
        <taxon>Polyporales</taxon>
        <taxon>Rhodofomes</taxon>
    </lineage>
</organism>
<sequence length="320" mass="36176">MSRRPEVFFVRITFSFMHSAIMSDIRTESQVQPSLVPPLDTSLFNPSQIELEFLRTAVSADDEDMRRRVVEVQKEAYAKYPYPCILGFHHVALMMSGNPVYAAVLESGKNGDTLLLDLGCCMGTDVRKLALDGYPAASILGCDLRQEYIDLGHKLYRDQESSEVRFFTSDIFDVLPSFTQPSVGAEHLRGVQVTSLSQLRSSVTHIYIGAVFHLFDEATQYAVALRLAALLKRERGAIIFGRHQGLEQEGMLDDHLGRTRYGHSERSWPILWKKVLTEAEGAEFAETRVKVEAKLTDTFWQHVFGEKRPGSMLVWSVQIV</sequence>
<dbReference type="GeneID" id="72000162"/>
<proteinExistence type="inferred from homology"/>
<protein>
    <recommendedName>
        <fullName evidence="7">Methyltransferase domain-containing protein</fullName>
    </recommendedName>
</protein>
<dbReference type="PANTHER" id="PTHR35897:SF1">
    <property type="entry name" value="METHYLTRANSFERASE AUSD"/>
    <property type="match status" value="1"/>
</dbReference>
<evidence type="ECO:0008006" key="7">
    <source>
        <dbReference type="Google" id="ProtNLM"/>
    </source>
</evidence>
<evidence type="ECO:0000313" key="6">
    <source>
        <dbReference type="Proteomes" id="UP000814176"/>
    </source>
</evidence>
<dbReference type="EMBL" id="JADCUA010000008">
    <property type="protein sequence ID" value="KAH9837957.1"/>
    <property type="molecule type" value="Genomic_DNA"/>
</dbReference>
<evidence type="ECO:0000313" key="5">
    <source>
        <dbReference type="EMBL" id="KAH9837957.1"/>
    </source>
</evidence>
<comment type="pathway">
    <text evidence="1">Secondary metabolite biosynthesis.</text>
</comment>
<evidence type="ECO:0000256" key="3">
    <source>
        <dbReference type="ARBA" id="ARBA00022691"/>
    </source>
</evidence>
<dbReference type="PANTHER" id="PTHR35897">
    <property type="entry name" value="METHYLTRANSFERASE AUSD"/>
    <property type="match status" value="1"/>
</dbReference>
<keyword evidence="3" id="KW-0949">S-adenosyl-L-methionine</keyword>
<dbReference type="Proteomes" id="UP000814176">
    <property type="component" value="Unassembled WGS sequence"/>
</dbReference>
<reference evidence="5 6" key="1">
    <citation type="journal article" date="2021" name="Environ. Microbiol.">
        <title>Gene family expansions and transcriptome signatures uncover fungal adaptations to wood decay.</title>
        <authorList>
            <person name="Hage H."/>
            <person name="Miyauchi S."/>
            <person name="Viragh M."/>
            <person name="Drula E."/>
            <person name="Min B."/>
            <person name="Chaduli D."/>
            <person name="Navarro D."/>
            <person name="Favel A."/>
            <person name="Norest M."/>
            <person name="Lesage-Meessen L."/>
            <person name="Balint B."/>
            <person name="Merenyi Z."/>
            <person name="de Eugenio L."/>
            <person name="Morin E."/>
            <person name="Martinez A.T."/>
            <person name="Baldrian P."/>
            <person name="Stursova M."/>
            <person name="Martinez M.J."/>
            <person name="Novotny C."/>
            <person name="Magnuson J.K."/>
            <person name="Spatafora J.W."/>
            <person name="Maurice S."/>
            <person name="Pangilinan J."/>
            <person name="Andreopoulos W."/>
            <person name="LaButti K."/>
            <person name="Hundley H."/>
            <person name="Na H."/>
            <person name="Kuo A."/>
            <person name="Barry K."/>
            <person name="Lipzen A."/>
            <person name="Henrissat B."/>
            <person name="Riley R."/>
            <person name="Ahrendt S."/>
            <person name="Nagy L.G."/>
            <person name="Grigoriev I.V."/>
            <person name="Martin F."/>
            <person name="Rosso M.N."/>
        </authorList>
    </citation>
    <scope>NUCLEOTIDE SEQUENCE [LARGE SCALE GENOMIC DNA]</scope>
    <source>
        <strain evidence="5 6">CIRM-BRFM 1785</strain>
    </source>
</reference>